<keyword evidence="3" id="KW-1185">Reference proteome</keyword>
<organism evidence="2 3">
    <name type="scientific">Portunus trituberculatus</name>
    <name type="common">Swimming crab</name>
    <name type="synonym">Neptunus trituberculatus</name>
    <dbReference type="NCBI Taxonomy" id="210409"/>
    <lineage>
        <taxon>Eukaryota</taxon>
        <taxon>Metazoa</taxon>
        <taxon>Ecdysozoa</taxon>
        <taxon>Arthropoda</taxon>
        <taxon>Crustacea</taxon>
        <taxon>Multicrustacea</taxon>
        <taxon>Malacostraca</taxon>
        <taxon>Eumalacostraca</taxon>
        <taxon>Eucarida</taxon>
        <taxon>Decapoda</taxon>
        <taxon>Pleocyemata</taxon>
        <taxon>Brachyura</taxon>
        <taxon>Eubrachyura</taxon>
        <taxon>Portunoidea</taxon>
        <taxon>Portunidae</taxon>
        <taxon>Portuninae</taxon>
        <taxon>Portunus</taxon>
    </lineage>
</organism>
<reference evidence="2 3" key="1">
    <citation type="submission" date="2019-05" db="EMBL/GenBank/DDBJ databases">
        <title>Another draft genome of Portunus trituberculatus and its Hox gene families provides insights of decapod evolution.</title>
        <authorList>
            <person name="Jeong J.-H."/>
            <person name="Song I."/>
            <person name="Kim S."/>
            <person name="Choi T."/>
            <person name="Kim D."/>
            <person name="Ryu S."/>
            <person name="Kim W."/>
        </authorList>
    </citation>
    <scope>NUCLEOTIDE SEQUENCE [LARGE SCALE GENOMIC DNA]</scope>
    <source>
        <tissue evidence="2">Muscle</tissue>
    </source>
</reference>
<gene>
    <name evidence="2" type="ORF">E2C01_033393</name>
</gene>
<comment type="caution">
    <text evidence="2">The sequence shown here is derived from an EMBL/GenBank/DDBJ whole genome shotgun (WGS) entry which is preliminary data.</text>
</comment>
<name>A0A5B7F5E5_PORTR</name>
<dbReference type="EMBL" id="VSRR010004495">
    <property type="protein sequence ID" value="MPC39844.1"/>
    <property type="molecule type" value="Genomic_DNA"/>
</dbReference>
<evidence type="ECO:0000313" key="2">
    <source>
        <dbReference type="EMBL" id="MPC39844.1"/>
    </source>
</evidence>
<proteinExistence type="predicted"/>
<evidence type="ECO:0000313" key="3">
    <source>
        <dbReference type="Proteomes" id="UP000324222"/>
    </source>
</evidence>
<feature type="region of interest" description="Disordered" evidence="1">
    <location>
        <begin position="1"/>
        <end position="27"/>
    </location>
</feature>
<sequence>MNMEMHQGTEGVKTPPTTPTHTHILSNHTIPRSLYQSHTYSVLLSHPLHHTNTCTHSHTYPYTYPSIWHYTHTHTNKHTHPRS</sequence>
<evidence type="ECO:0000256" key="1">
    <source>
        <dbReference type="SAM" id="MobiDB-lite"/>
    </source>
</evidence>
<dbReference type="Proteomes" id="UP000324222">
    <property type="component" value="Unassembled WGS sequence"/>
</dbReference>
<protein>
    <submittedName>
        <fullName evidence="2">Uncharacterized protein</fullName>
    </submittedName>
</protein>
<accession>A0A5B7F5E5</accession>
<dbReference type="AlphaFoldDB" id="A0A5B7F5E5"/>